<sequence length="255" mass="27735">MNREELPPTAPPEDTQPEHPRGLMARFRNYFLTGLIVAGPIAITFYLTWWFVNWVDNLVRPFVPTAYRPETYLPFGLPGSGLIVAVIALTLLGFLTANLIGRTLVDLGERLLGRMPVVRAIYRGLKQVFETLFSGSGSSFRRVGLVEFPSPGMWSIVLISQPPSVEIANKLPGNEEQVSVFLPCAPNPTTGFFFYVPRSKIIEVDMSAEDAATLIMSAGVVQPGSDSQKKVAALAGMANAARVANSASLQPAKVE</sequence>
<dbReference type="Pfam" id="PF04367">
    <property type="entry name" value="DUF502"/>
    <property type="match status" value="1"/>
</dbReference>
<feature type="transmembrane region" description="Helical" evidence="1">
    <location>
        <begin position="72"/>
        <end position="95"/>
    </location>
</feature>
<dbReference type="RefSeq" id="WP_074829914.1">
    <property type="nucleotide sequence ID" value="NZ_FNTI01000001.1"/>
</dbReference>
<evidence type="ECO:0000256" key="1">
    <source>
        <dbReference type="SAM" id="Phobius"/>
    </source>
</evidence>
<accession>A0A1M7IWT4</accession>
<proteinExistence type="predicted"/>
<dbReference type="AlphaFoldDB" id="A0A1M7IWT4"/>
<reference evidence="2 3" key="1">
    <citation type="submission" date="2016-10" db="EMBL/GenBank/DDBJ databases">
        <authorList>
            <person name="de Groot N.N."/>
        </authorList>
    </citation>
    <scope>NUCLEOTIDE SEQUENCE [LARGE SCALE GENOMIC DNA]</scope>
    <source>
        <strain evidence="2 3">GAS522</strain>
    </source>
</reference>
<dbReference type="PANTHER" id="PTHR31876">
    <property type="entry name" value="COV-LIKE PROTEIN 1"/>
    <property type="match status" value="1"/>
</dbReference>
<dbReference type="OrthoDB" id="9780267at2"/>
<keyword evidence="1" id="KW-0472">Membrane</keyword>
<dbReference type="Proteomes" id="UP000183208">
    <property type="component" value="Unassembled WGS sequence"/>
</dbReference>
<protein>
    <submittedName>
        <fullName evidence="2">Uncharacterized membrane protein</fullName>
    </submittedName>
</protein>
<dbReference type="InterPro" id="IPR007462">
    <property type="entry name" value="COV1-like"/>
</dbReference>
<evidence type="ECO:0000313" key="3">
    <source>
        <dbReference type="Proteomes" id="UP000183208"/>
    </source>
</evidence>
<name>A0A1M7IWT4_9BRAD</name>
<evidence type="ECO:0000313" key="2">
    <source>
        <dbReference type="EMBL" id="SEE45542.1"/>
    </source>
</evidence>
<gene>
    <name evidence="2" type="ORF">SAMN05444171_7555</name>
</gene>
<organism evidence="2 3">
    <name type="scientific">Bradyrhizobium lablabi</name>
    <dbReference type="NCBI Taxonomy" id="722472"/>
    <lineage>
        <taxon>Bacteria</taxon>
        <taxon>Pseudomonadati</taxon>
        <taxon>Pseudomonadota</taxon>
        <taxon>Alphaproteobacteria</taxon>
        <taxon>Hyphomicrobiales</taxon>
        <taxon>Nitrobacteraceae</taxon>
        <taxon>Bradyrhizobium</taxon>
    </lineage>
</organism>
<feature type="transmembrane region" description="Helical" evidence="1">
    <location>
        <begin position="30"/>
        <end position="52"/>
    </location>
</feature>
<dbReference type="PANTHER" id="PTHR31876:SF26">
    <property type="entry name" value="PROTEIN LIKE COV 2"/>
    <property type="match status" value="1"/>
</dbReference>
<dbReference type="EMBL" id="FNTI01000001">
    <property type="protein sequence ID" value="SEE45542.1"/>
    <property type="molecule type" value="Genomic_DNA"/>
</dbReference>
<keyword evidence="1" id="KW-1133">Transmembrane helix</keyword>
<keyword evidence="1" id="KW-0812">Transmembrane</keyword>